<comment type="caution">
    <text evidence="5">The sequence shown here is derived from an EMBL/GenBank/DDBJ whole genome shotgun (WGS) entry which is preliminary data.</text>
</comment>
<dbReference type="Gene3D" id="2.10.109.10">
    <property type="entry name" value="Umud Fragment, subunit A"/>
    <property type="match status" value="1"/>
</dbReference>
<dbReference type="PANTHER" id="PTHR40661:SF1">
    <property type="entry name" value="HTH CRO_C1-TYPE DOMAIN-CONTAINING PROTEIN"/>
    <property type="match status" value="1"/>
</dbReference>
<evidence type="ECO:0000256" key="2">
    <source>
        <dbReference type="ARBA" id="ARBA00023125"/>
    </source>
</evidence>
<keyword evidence="1" id="KW-0805">Transcription regulation</keyword>
<gene>
    <name evidence="5" type="ORF">ACFO3A_15110</name>
</gene>
<evidence type="ECO:0000256" key="3">
    <source>
        <dbReference type="ARBA" id="ARBA00023163"/>
    </source>
</evidence>
<evidence type="ECO:0000256" key="1">
    <source>
        <dbReference type="ARBA" id="ARBA00023015"/>
    </source>
</evidence>
<dbReference type="CDD" id="cd06462">
    <property type="entry name" value="Peptidase_S24_S26"/>
    <property type="match status" value="1"/>
</dbReference>
<dbReference type="Proteomes" id="UP001595967">
    <property type="component" value="Unassembled WGS sequence"/>
</dbReference>
<organism evidence="5 6">
    <name type="scientific">Comamonas nitrativorans</name>
    <dbReference type="NCBI Taxonomy" id="108437"/>
    <lineage>
        <taxon>Bacteria</taxon>
        <taxon>Pseudomonadati</taxon>
        <taxon>Pseudomonadota</taxon>
        <taxon>Betaproteobacteria</taxon>
        <taxon>Burkholderiales</taxon>
        <taxon>Comamonadaceae</taxon>
        <taxon>Comamonas</taxon>
    </lineage>
</organism>
<evidence type="ECO:0000313" key="6">
    <source>
        <dbReference type="Proteomes" id="UP001595967"/>
    </source>
</evidence>
<dbReference type="RefSeq" id="WP_377728093.1">
    <property type="nucleotide sequence ID" value="NZ_JBHSEW010000019.1"/>
</dbReference>
<dbReference type="SUPFAM" id="SSF51306">
    <property type="entry name" value="LexA/Signal peptidase"/>
    <property type="match status" value="1"/>
</dbReference>
<keyword evidence="6" id="KW-1185">Reference proteome</keyword>
<dbReference type="InterPro" id="IPR036286">
    <property type="entry name" value="LexA/Signal_pep-like_sf"/>
</dbReference>
<dbReference type="InterPro" id="IPR015927">
    <property type="entry name" value="Peptidase_S24_S26A/B/C"/>
</dbReference>
<name>A0ABV9H216_9BURK</name>
<accession>A0ABV9H216</accession>
<dbReference type="EMBL" id="JBHSEW010000019">
    <property type="protein sequence ID" value="MFC4623526.1"/>
    <property type="molecule type" value="Genomic_DNA"/>
</dbReference>
<reference evidence="6" key="1">
    <citation type="journal article" date="2019" name="Int. J. Syst. Evol. Microbiol.">
        <title>The Global Catalogue of Microorganisms (GCM) 10K type strain sequencing project: providing services to taxonomists for standard genome sequencing and annotation.</title>
        <authorList>
            <consortium name="The Broad Institute Genomics Platform"/>
            <consortium name="The Broad Institute Genome Sequencing Center for Infectious Disease"/>
            <person name="Wu L."/>
            <person name="Ma J."/>
        </authorList>
    </citation>
    <scope>NUCLEOTIDE SEQUENCE [LARGE SCALE GENOMIC DNA]</scope>
    <source>
        <strain evidence="6">JCM 11650</strain>
    </source>
</reference>
<evidence type="ECO:0000259" key="4">
    <source>
        <dbReference type="Pfam" id="PF00717"/>
    </source>
</evidence>
<dbReference type="Pfam" id="PF00717">
    <property type="entry name" value="Peptidase_S24"/>
    <property type="match status" value="1"/>
</dbReference>
<keyword evidence="2" id="KW-0238">DNA-binding</keyword>
<evidence type="ECO:0000313" key="5">
    <source>
        <dbReference type="EMBL" id="MFC4623526.1"/>
    </source>
</evidence>
<dbReference type="PANTHER" id="PTHR40661">
    <property type="match status" value="1"/>
</dbReference>
<feature type="domain" description="Peptidase S24/S26A/S26B/S26C" evidence="4">
    <location>
        <begin position="105"/>
        <end position="199"/>
    </location>
</feature>
<keyword evidence="3" id="KW-0804">Transcription</keyword>
<protein>
    <submittedName>
        <fullName evidence="5">Helix-turn-helix transcriptional regulator</fullName>
    </submittedName>
</protein>
<sequence length="228" mass="25709">MDESQIQELRRARLADAIQKMCNGNVTAFGRLLGYSGGAYVRQMLLGNRAVSEKTVRHIEGLRGMHGWFSLTAMHDDMARGFDFGAGPDIYQFFPVELRLRPDAAGYTVWPDETDEDVPLSLHKHWLARRGYVPTSLLALRLRSGGMEPSLNIGDIFVINTAEVELRDGQVFVVNFYGELLVRRAQRDDGGWWLAADNLDQVRWPRKAFGGPQCVPIGRLVFKQSESI</sequence>
<proteinExistence type="predicted"/>